<name>A0A2I2KSC0_9ACTN</name>
<evidence type="ECO:0000256" key="5">
    <source>
        <dbReference type="ARBA" id="ARBA00033748"/>
    </source>
</evidence>
<organism evidence="8 9">
    <name type="scientific">Frankia canadensis</name>
    <dbReference type="NCBI Taxonomy" id="1836972"/>
    <lineage>
        <taxon>Bacteria</taxon>
        <taxon>Bacillati</taxon>
        <taxon>Actinomycetota</taxon>
        <taxon>Actinomycetes</taxon>
        <taxon>Frankiales</taxon>
        <taxon>Frankiaceae</taxon>
        <taxon>Frankia</taxon>
    </lineage>
</organism>
<dbReference type="EMBL" id="FZMO01000179">
    <property type="protein sequence ID" value="SNQ48568.1"/>
    <property type="molecule type" value="Genomic_DNA"/>
</dbReference>
<evidence type="ECO:0000256" key="6">
    <source>
        <dbReference type="PIRSR" id="PIRSR000337-1"/>
    </source>
</evidence>
<evidence type="ECO:0000256" key="1">
    <source>
        <dbReference type="ARBA" id="ARBA00022630"/>
    </source>
</evidence>
<dbReference type="AlphaFoldDB" id="A0A2I2KSC0"/>
<dbReference type="RefSeq" id="WP_101832221.1">
    <property type="nucleotide sequence ID" value="NZ_FZMO01000179.1"/>
</dbReference>
<accession>A0A2I2KSC0</accession>
<evidence type="ECO:0000256" key="3">
    <source>
        <dbReference type="ARBA" id="ARBA00023002"/>
    </source>
</evidence>
<evidence type="ECO:0000259" key="7">
    <source>
        <dbReference type="Pfam" id="PF00296"/>
    </source>
</evidence>
<dbReference type="Proteomes" id="UP000234331">
    <property type="component" value="Unassembled WGS sequence"/>
</dbReference>
<keyword evidence="3 8" id="KW-0560">Oxidoreductase</keyword>
<feature type="binding site" evidence="6">
    <location>
        <position position="235"/>
    </location>
    <ligand>
        <name>FMN</name>
        <dbReference type="ChEBI" id="CHEBI:58210"/>
    </ligand>
</feature>
<dbReference type="InterPro" id="IPR036661">
    <property type="entry name" value="Luciferase-like_sf"/>
</dbReference>
<protein>
    <submittedName>
        <fullName evidence="8">Dimethyl-sulfide monooxygenase</fullName>
        <ecNumber evidence="8">1.14.13.131</ecNumber>
    </submittedName>
</protein>
<dbReference type="Gene3D" id="3.20.20.30">
    <property type="entry name" value="Luciferase-like domain"/>
    <property type="match status" value="1"/>
</dbReference>
<dbReference type="OrthoDB" id="9135350at2"/>
<dbReference type="PANTHER" id="PTHR30011:SF16">
    <property type="entry name" value="C2H2 FINGER DOMAIN TRANSCRIPTION FACTOR (EUROFUNG)-RELATED"/>
    <property type="match status" value="1"/>
</dbReference>
<dbReference type="EC" id="1.14.13.131" evidence="8"/>
<dbReference type="PANTHER" id="PTHR30011">
    <property type="entry name" value="ALKANESULFONATE MONOOXYGENASE-RELATED"/>
    <property type="match status" value="1"/>
</dbReference>
<feature type="binding site" evidence="6">
    <location>
        <position position="63"/>
    </location>
    <ligand>
        <name>FMN</name>
        <dbReference type="ChEBI" id="CHEBI:58210"/>
    </ligand>
</feature>
<feature type="domain" description="Luciferase-like" evidence="7">
    <location>
        <begin position="33"/>
        <end position="391"/>
    </location>
</feature>
<comment type="similarity">
    <text evidence="5">Belongs to the NtaA/SnaA/DszA monooxygenase family.</text>
</comment>
<keyword evidence="2 6" id="KW-0288">FMN</keyword>
<feature type="binding site" evidence="6">
    <location>
        <position position="109"/>
    </location>
    <ligand>
        <name>FMN</name>
        <dbReference type="ChEBI" id="CHEBI:58210"/>
    </ligand>
</feature>
<evidence type="ECO:0000256" key="2">
    <source>
        <dbReference type="ARBA" id="ARBA00022643"/>
    </source>
</evidence>
<evidence type="ECO:0000313" key="9">
    <source>
        <dbReference type="Proteomes" id="UP000234331"/>
    </source>
</evidence>
<evidence type="ECO:0000256" key="4">
    <source>
        <dbReference type="ARBA" id="ARBA00023033"/>
    </source>
</evidence>
<evidence type="ECO:0000313" key="8">
    <source>
        <dbReference type="EMBL" id="SNQ48568.1"/>
    </source>
</evidence>
<feature type="binding site" evidence="6">
    <location>
        <position position="163"/>
    </location>
    <ligand>
        <name>FMN</name>
        <dbReference type="ChEBI" id="CHEBI:58210"/>
    </ligand>
</feature>
<dbReference type="Pfam" id="PF00296">
    <property type="entry name" value="Bac_luciferase"/>
    <property type="match status" value="1"/>
</dbReference>
<gene>
    <name evidence="8" type="primary">dmoA</name>
    <name evidence="8" type="ORF">FRACA_260020</name>
</gene>
<dbReference type="NCBIfam" id="TIGR03860">
    <property type="entry name" value="FMN_nitrolo"/>
    <property type="match status" value="1"/>
</dbReference>
<keyword evidence="1 6" id="KW-0285">Flavoprotein</keyword>
<reference evidence="8 9" key="1">
    <citation type="submission" date="2017-06" db="EMBL/GenBank/DDBJ databases">
        <authorList>
            <person name="Kim H.J."/>
            <person name="Triplett B.A."/>
        </authorList>
    </citation>
    <scope>NUCLEOTIDE SEQUENCE [LARGE SCALE GENOMIC DNA]</scope>
    <source>
        <strain evidence="8">FRACA_ARgP5</strain>
    </source>
</reference>
<keyword evidence="4 8" id="KW-0503">Monooxygenase</keyword>
<dbReference type="GO" id="GO:0018633">
    <property type="term" value="F:dimethyl sulfide monooxygenase activity"/>
    <property type="evidence" value="ECO:0007669"/>
    <property type="project" value="UniProtKB-EC"/>
</dbReference>
<proteinExistence type="inferred from homology"/>
<dbReference type="SUPFAM" id="SSF51679">
    <property type="entry name" value="Bacterial luciferase-like"/>
    <property type="match status" value="1"/>
</dbReference>
<dbReference type="InterPro" id="IPR011251">
    <property type="entry name" value="Luciferase-like_dom"/>
</dbReference>
<dbReference type="InterPro" id="IPR051260">
    <property type="entry name" value="Diverse_substr_monoxygenases"/>
</dbReference>
<dbReference type="PIRSF" id="PIRSF000337">
    <property type="entry name" value="NTA_MOA"/>
    <property type="match status" value="1"/>
</dbReference>
<dbReference type="InterPro" id="IPR016215">
    <property type="entry name" value="NTA_MOA"/>
</dbReference>
<sequence length="465" mass="51963">MTENSEKRQMHFSLLTMPTLAHNDYGIWRHPENKKAQFDDPSFWAEIARICEEARMDALFMADGLGITDSFGGSFDVSLREGMHVPVIDPGLVAASVATVTTRLGLAITAASTFDPPFSHARRMATLDHLTKGRVGWNVVTGFIRNGEDNYGVPAASSSAQRYDTTEEFMDVCYKLWEGSWEDDAVVGDRETGVYIDPTKVHKINHIGEHYACSGPALWHPSVQRTPLIFQAGMSERGRLFAAKHAEVVFAASGADPKIYRTLTADLRAKAAAFGRGREDMKLLGIAAIVTGEDDAAAEAKMTVYERWTRPEGYLAHINALNGFNPLVHDRGENLLDALRSDGFRRDDFTAYIPHPDITVGGYMDMFKVLRHGPGTFVGGPAKVADELEAYMQRFDLDGFLLRSLMYPHSVRDFRDYIVPELQRRGIYRTQYDGSTLRENIFGKGHRRISENHHAASFRRTPALV</sequence>
<keyword evidence="9" id="KW-1185">Reference proteome</keyword>